<dbReference type="Proteomes" id="UP000663722">
    <property type="component" value="Chromosome"/>
</dbReference>
<keyword evidence="2" id="KW-1185">Reference proteome</keyword>
<accession>A0A975BMQ5</accession>
<dbReference type="AlphaFoldDB" id="A0A975BMQ5"/>
<reference evidence="1" key="1">
    <citation type="journal article" date="2021" name="Microb. Physiol.">
        <title>Proteogenomic Insights into the Physiology of Marine, Sulfate-Reducing, Filamentous Desulfonema limicola and Desulfonema magnum.</title>
        <authorList>
            <person name="Schnaars V."/>
            <person name="Wohlbrand L."/>
            <person name="Scheve S."/>
            <person name="Hinrichs C."/>
            <person name="Reinhardt R."/>
            <person name="Rabus R."/>
        </authorList>
    </citation>
    <scope>NUCLEOTIDE SEQUENCE</scope>
    <source>
        <strain evidence="1">4be13</strain>
    </source>
</reference>
<dbReference type="EMBL" id="CP061800">
    <property type="protein sequence ID" value="QTA88387.1"/>
    <property type="molecule type" value="Genomic_DNA"/>
</dbReference>
<proteinExistence type="predicted"/>
<organism evidence="1 2">
    <name type="scientific">Desulfonema magnum</name>
    <dbReference type="NCBI Taxonomy" id="45655"/>
    <lineage>
        <taxon>Bacteria</taxon>
        <taxon>Pseudomonadati</taxon>
        <taxon>Thermodesulfobacteriota</taxon>
        <taxon>Desulfobacteria</taxon>
        <taxon>Desulfobacterales</taxon>
        <taxon>Desulfococcaceae</taxon>
        <taxon>Desulfonema</taxon>
    </lineage>
</organism>
<dbReference type="KEGG" id="dmm:dnm_044320"/>
<gene>
    <name evidence="1" type="ORF">dnm_044320</name>
</gene>
<sequence>MAERNDCIFYFILIGFLKTRCSNFFLSFLRKQESAASGSVASAQNGFLLSQE</sequence>
<evidence type="ECO:0000313" key="2">
    <source>
        <dbReference type="Proteomes" id="UP000663722"/>
    </source>
</evidence>
<name>A0A975BMQ5_9BACT</name>
<evidence type="ECO:0000313" key="1">
    <source>
        <dbReference type="EMBL" id="QTA88387.1"/>
    </source>
</evidence>
<protein>
    <submittedName>
        <fullName evidence="1">Uncharacterized protein</fullName>
    </submittedName>
</protein>